<accession>A0A0G1D668</accession>
<evidence type="ECO:0000313" key="4">
    <source>
        <dbReference type="Proteomes" id="UP000033980"/>
    </source>
</evidence>
<sequence length="1020" mass="112312">MKKFVFIILPLILFDLLLARSSFAASPATSPTPTPETPALIQPGPNPGPPIGIPCGNTMCLTGEICVQYPGDIDLHCVPEDLDPNDIGSVNVPPKCDPTGVFPPNSSCWNNFKSTQTDITLYEKTCIYEPVVRYEGTRYLHGKPDEQPFDMCGIGNSGPGGPPAPGGEDDACTVAMLVYTDVRDAELGSYGPNTAAEADNSIDFLAQNYLYNALFGRPDNLQDKNREAYRTYWRLLPANNQADLRSFILNMAHDDLILNIKFNFTDTNGLQKETDFKSLYDALSKQVIFFTHFPFIRIGCLTKYPVCPEFAQATRELKPIFQDLLDTALELNIPGATEAIQAYNLVMAAFNYDLDGPYNAFVPLDFSGTRGYILKKKDEFEDQLYKKKYDFWLKDILNKPRYGTDKPTLTNVSRENLPYVGAIYDGLLSPKFGMFTALQPQWMTEKIINDQALTDYKLGNKPEDLPEIKISKRNLLDTITEEAAAFITNPFGWISSKVRSFFTDEDKKKGYTDIDVDNDIKIIREVYDNPAGCPLPLSYHLLSPKTAADAKGTKDGPLDDHHQVVWITGKQLAWNYDPEHRPMWKNTCINIKDSGGNIIGRDCGFHFEPCPTDDAHYVLGDLCYTRKWSVTGIKHGKGLNVLNNPKQTDIKEMTANNDKYSFYKMMLPAGASKITDASIDAPLAKNFVSYLSGNTATVTNPDGTQDTQTQGNLTDTATGPNGDSTILNPAEPINRINNLAQDSMHMLQNCWTVPFGLQNSPRCQLKFPEQSPTNTCSGEAFKKIVGNPDKPSAAGTSYFNSFINPKLTPEVISAYAEAEKVTGVPCEVLAGIHFKEGDNNPDQDLQSGAPLGGRSLKESAIQAAEELMGKAGGKIIALNQLIKALSYYNGGGNSNCQTGGSYSCPAATTDRCGQTVACASDPKACICSPRGVEAGSCRALCTQGFPYQFNYSYCPPASTGYDDPYVTNLWKSPVHDQMYILYMYDCTQTKPYIDTRPGTLTVAISLFLQGSATNSTKPNK</sequence>
<feature type="chain" id="PRO_5002536497" description="Transglycosylase SLT domain-containing protein" evidence="2">
    <location>
        <begin position="25"/>
        <end position="1020"/>
    </location>
</feature>
<evidence type="ECO:0000256" key="2">
    <source>
        <dbReference type="SAM" id="SignalP"/>
    </source>
</evidence>
<feature type="region of interest" description="Disordered" evidence="1">
    <location>
        <begin position="697"/>
        <end position="724"/>
    </location>
</feature>
<dbReference type="Proteomes" id="UP000033980">
    <property type="component" value="Unassembled WGS sequence"/>
</dbReference>
<dbReference type="AlphaFoldDB" id="A0A0G1D668"/>
<reference evidence="3 4" key="1">
    <citation type="journal article" date="2015" name="Nature">
        <title>rRNA introns, odd ribosomes, and small enigmatic genomes across a large radiation of phyla.</title>
        <authorList>
            <person name="Brown C.T."/>
            <person name="Hug L.A."/>
            <person name="Thomas B.C."/>
            <person name="Sharon I."/>
            <person name="Castelle C.J."/>
            <person name="Singh A."/>
            <person name="Wilkins M.J."/>
            <person name="Williams K.H."/>
            <person name="Banfield J.F."/>
        </authorList>
    </citation>
    <scope>NUCLEOTIDE SEQUENCE [LARGE SCALE GENOMIC DNA]</scope>
</reference>
<name>A0A0G1D668_9BACT</name>
<dbReference type="EMBL" id="LCFK01000026">
    <property type="protein sequence ID" value="KKS93154.1"/>
    <property type="molecule type" value="Genomic_DNA"/>
</dbReference>
<evidence type="ECO:0000313" key="3">
    <source>
        <dbReference type="EMBL" id="KKS93154.1"/>
    </source>
</evidence>
<dbReference type="PATRIC" id="fig|1618390.3.peg.573"/>
<proteinExistence type="predicted"/>
<feature type="region of interest" description="Disordered" evidence="1">
    <location>
        <begin position="27"/>
        <end position="47"/>
    </location>
</feature>
<evidence type="ECO:0000256" key="1">
    <source>
        <dbReference type="SAM" id="MobiDB-lite"/>
    </source>
</evidence>
<keyword evidence="2" id="KW-0732">Signal</keyword>
<protein>
    <recommendedName>
        <fullName evidence="5">Transglycosylase SLT domain-containing protein</fullName>
    </recommendedName>
</protein>
<evidence type="ECO:0008006" key="5">
    <source>
        <dbReference type="Google" id="ProtNLM"/>
    </source>
</evidence>
<comment type="caution">
    <text evidence="3">The sequence shown here is derived from an EMBL/GenBank/DDBJ whole genome shotgun (WGS) entry which is preliminary data.</text>
</comment>
<organism evidence="3 4">
    <name type="scientific">Candidatus Collierbacteria bacterium GW2011_GWC2_43_12</name>
    <dbReference type="NCBI Taxonomy" id="1618390"/>
    <lineage>
        <taxon>Bacteria</taxon>
        <taxon>Candidatus Collieribacteriota</taxon>
    </lineage>
</organism>
<feature type="signal peptide" evidence="2">
    <location>
        <begin position="1"/>
        <end position="24"/>
    </location>
</feature>
<gene>
    <name evidence="3" type="ORF">UV68_C0026G0027</name>
</gene>